<gene>
    <name evidence="1" type="ORF">METZ01_LOCUS330099</name>
</gene>
<dbReference type="EMBL" id="UINC01110020">
    <property type="protein sequence ID" value="SVC77245.1"/>
    <property type="molecule type" value="Genomic_DNA"/>
</dbReference>
<proteinExistence type="predicted"/>
<organism evidence="1">
    <name type="scientific">marine metagenome</name>
    <dbReference type="NCBI Taxonomy" id="408172"/>
    <lineage>
        <taxon>unclassified sequences</taxon>
        <taxon>metagenomes</taxon>
        <taxon>ecological metagenomes</taxon>
    </lineage>
</organism>
<sequence>MAETFEEVDEEIRNMFSKAGEDISEIHDTIWPAVMRWETFFRKSNDIRALELQVELLMMMGDNIYRGAYLTDAYTVCKRILEIDPNREAAKNEIDHIIAEVHARPYLEKHFKEKKDGNYDYFLGD</sequence>
<protein>
    <submittedName>
        <fullName evidence="1">Uncharacterized protein</fullName>
    </submittedName>
</protein>
<accession>A0A382PX45</accession>
<dbReference type="AlphaFoldDB" id="A0A382PX45"/>
<evidence type="ECO:0000313" key="1">
    <source>
        <dbReference type="EMBL" id="SVC77245.1"/>
    </source>
</evidence>
<name>A0A382PX45_9ZZZZ</name>
<reference evidence="1" key="1">
    <citation type="submission" date="2018-05" db="EMBL/GenBank/DDBJ databases">
        <authorList>
            <person name="Lanie J.A."/>
            <person name="Ng W.-L."/>
            <person name="Kazmierczak K.M."/>
            <person name="Andrzejewski T.M."/>
            <person name="Davidsen T.M."/>
            <person name="Wayne K.J."/>
            <person name="Tettelin H."/>
            <person name="Glass J.I."/>
            <person name="Rusch D."/>
            <person name="Podicherti R."/>
            <person name="Tsui H.-C.T."/>
            <person name="Winkler M.E."/>
        </authorList>
    </citation>
    <scope>NUCLEOTIDE SEQUENCE</scope>
</reference>